<dbReference type="EMBL" id="REGN01001838">
    <property type="protein sequence ID" value="RNA32153.1"/>
    <property type="molecule type" value="Genomic_DNA"/>
</dbReference>
<evidence type="ECO:0000313" key="2">
    <source>
        <dbReference type="Proteomes" id="UP000276133"/>
    </source>
</evidence>
<protein>
    <submittedName>
        <fullName evidence="1">Uncharacterized protein</fullName>
    </submittedName>
</protein>
<proteinExistence type="predicted"/>
<reference evidence="1 2" key="1">
    <citation type="journal article" date="2018" name="Sci. Rep.">
        <title>Genomic signatures of local adaptation to the degree of environmental predictability in rotifers.</title>
        <authorList>
            <person name="Franch-Gras L."/>
            <person name="Hahn C."/>
            <person name="Garcia-Roger E.M."/>
            <person name="Carmona M.J."/>
            <person name="Serra M."/>
            <person name="Gomez A."/>
        </authorList>
    </citation>
    <scope>NUCLEOTIDE SEQUENCE [LARGE SCALE GENOMIC DNA]</scope>
    <source>
        <strain evidence="1">HYR1</strain>
    </source>
</reference>
<dbReference type="Proteomes" id="UP000276133">
    <property type="component" value="Unassembled WGS sequence"/>
</dbReference>
<dbReference type="AlphaFoldDB" id="A0A3M7S8L4"/>
<comment type="caution">
    <text evidence="1">The sequence shown here is derived from an EMBL/GenBank/DDBJ whole genome shotgun (WGS) entry which is preliminary data.</text>
</comment>
<keyword evidence="2" id="KW-1185">Reference proteome</keyword>
<gene>
    <name evidence="1" type="ORF">BpHYR1_022873</name>
</gene>
<evidence type="ECO:0000313" key="1">
    <source>
        <dbReference type="EMBL" id="RNA32153.1"/>
    </source>
</evidence>
<sequence>MIRTVVSFSWKIEPFRMSKFIAHKIKPSLSTETVSEQSNQFMQRNATVNDWGKWAQYGHRLFSKVCTRLPKFQSSSFCSFKVLIHLSGMAIAKR</sequence>
<name>A0A3M7S8L4_BRAPC</name>
<accession>A0A3M7S8L4</accession>
<organism evidence="1 2">
    <name type="scientific">Brachionus plicatilis</name>
    <name type="common">Marine rotifer</name>
    <name type="synonym">Brachionus muelleri</name>
    <dbReference type="NCBI Taxonomy" id="10195"/>
    <lineage>
        <taxon>Eukaryota</taxon>
        <taxon>Metazoa</taxon>
        <taxon>Spiralia</taxon>
        <taxon>Gnathifera</taxon>
        <taxon>Rotifera</taxon>
        <taxon>Eurotatoria</taxon>
        <taxon>Monogononta</taxon>
        <taxon>Pseudotrocha</taxon>
        <taxon>Ploima</taxon>
        <taxon>Brachionidae</taxon>
        <taxon>Brachionus</taxon>
    </lineage>
</organism>